<accession>A0A160DCP9</accession>
<keyword evidence="2" id="KW-0472">Membrane</keyword>
<sequence length="97" mass="10611">MMLATMIRELRDAARSNPTAALAALGVGVFALLSAVLADVDPAVAVVSFVLATVVVLAVAVPAGRRQYRQVQEQRERDLADRADEQNQRWNQHGDLW</sequence>
<dbReference type="RefSeq" id="YP_009274126.1">
    <property type="nucleotide sequence ID" value="NC_030913.1"/>
</dbReference>
<evidence type="ECO:0000256" key="1">
    <source>
        <dbReference type="SAM" id="MobiDB-lite"/>
    </source>
</evidence>
<evidence type="ECO:0000313" key="4">
    <source>
        <dbReference type="Proteomes" id="UP000204215"/>
    </source>
</evidence>
<feature type="region of interest" description="Disordered" evidence="1">
    <location>
        <begin position="73"/>
        <end position="97"/>
    </location>
</feature>
<keyword evidence="2" id="KW-0812">Transmembrane</keyword>
<protein>
    <submittedName>
        <fullName evidence="3">Uncharacterized protein</fullName>
    </submittedName>
</protein>
<feature type="transmembrane region" description="Helical" evidence="2">
    <location>
        <begin position="44"/>
        <end position="64"/>
    </location>
</feature>
<feature type="compositionally biased region" description="Basic and acidic residues" evidence="1">
    <location>
        <begin position="73"/>
        <end position="87"/>
    </location>
</feature>
<proteinExistence type="predicted"/>
<reference evidence="3 4" key="1">
    <citation type="submission" date="2016-03" db="EMBL/GenBank/DDBJ databases">
        <authorList>
            <person name="Montgomery M.T."/>
            <person name="Guerrero C.A."/>
            <person name="Mavrich T.N."/>
            <person name="Pope W.H."/>
            <person name="Garlena R.A."/>
            <person name="Russell D.A."/>
            <person name="Jacobs-Sera D."/>
            <person name="Hendrix R.W."/>
            <person name="Hatfull G.F."/>
        </authorList>
    </citation>
    <scope>NUCLEOTIDE SEQUENCE [LARGE SCALE GENOMIC DNA]</scope>
</reference>
<evidence type="ECO:0000256" key="2">
    <source>
        <dbReference type="SAM" id="Phobius"/>
    </source>
</evidence>
<dbReference type="KEGG" id="vg:28800341"/>
<evidence type="ECO:0000313" key="3">
    <source>
        <dbReference type="EMBL" id="ANA85392.1"/>
    </source>
</evidence>
<gene>
    <name evidence="3" type="primary">87</name>
    <name evidence="3" type="ORF">WIZARD_87</name>
</gene>
<keyword evidence="4" id="KW-1185">Reference proteome</keyword>
<dbReference type="Proteomes" id="UP000204215">
    <property type="component" value="Segment"/>
</dbReference>
<name>A0A160DCP9_9CAUD</name>
<dbReference type="GeneID" id="28800341"/>
<organism evidence="3 4">
    <name type="scientific">Gordonia phage Wizard</name>
    <dbReference type="NCBI Taxonomy" id="1838083"/>
    <lineage>
        <taxon>Viruses</taxon>
        <taxon>Duplodnaviria</taxon>
        <taxon>Heunggongvirae</taxon>
        <taxon>Uroviricota</taxon>
        <taxon>Caudoviricetes</taxon>
        <taxon>Stackebrandtviridae</taxon>
        <taxon>Frickvirinae</taxon>
        <taxon>Wizardvirus</taxon>
        <taxon>Wizardvirus wizard</taxon>
    </lineage>
</organism>
<feature type="transmembrane region" description="Helical" evidence="2">
    <location>
        <begin position="20"/>
        <end position="38"/>
    </location>
</feature>
<dbReference type="EMBL" id="KU998234">
    <property type="protein sequence ID" value="ANA85392.1"/>
    <property type="molecule type" value="Genomic_DNA"/>
</dbReference>
<keyword evidence="2" id="KW-1133">Transmembrane helix</keyword>